<evidence type="ECO:0008006" key="3">
    <source>
        <dbReference type="Google" id="ProtNLM"/>
    </source>
</evidence>
<gene>
    <name evidence="1" type="ORF">CDAR_405421</name>
</gene>
<proteinExistence type="predicted"/>
<comment type="caution">
    <text evidence="1">The sequence shown here is derived from an EMBL/GenBank/DDBJ whole genome shotgun (WGS) entry which is preliminary data.</text>
</comment>
<evidence type="ECO:0000313" key="2">
    <source>
        <dbReference type="Proteomes" id="UP001054837"/>
    </source>
</evidence>
<sequence length="86" mass="10153">MKLQSKENIINVSIPSENGTHLYLIQCGQIVVVLPYWMPSNCRSPRNDDPITRAYFAVYKYRCLLVDFPFPIEKEKQQEKRIPENH</sequence>
<dbReference type="AlphaFoldDB" id="A0AAV4WEY8"/>
<dbReference type="Proteomes" id="UP001054837">
    <property type="component" value="Unassembled WGS sequence"/>
</dbReference>
<accession>A0AAV4WEY8</accession>
<name>A0AAV4WEY8_9ARAC</name>
<organism evidence="1 2">
    <name type="scientific">Caerostris darwini</name>
    <dbReference type="NCBI Taxonomy" id="1538125"/>
    <lineage>
        <taxon>Eukaryota</taxon>
        <taxon>Metazoa</taxon>
        <taxon>Ecdysozoa</taxon>
        <taxon>Arthropoda</taxon>
        <taxon>Chelicerata</taxon>
        <taxon>Arachnida</taxon>
        <taxon>Araneae</taxon>
        <taxon>Araneomorphae</taxon>
        <taxon>Entelegynae</taxon>
        <taxon>Araneoidea</taxon>
        <taxon>Araneidae</taxon>
        <taxon>Caerostris</taxon>
    </lineage>
</organism>
<reference evidence="1 2" key="1">
    <citation type="submission" date="2021-06" db="EMBL/GenBank/DDBJ databases">
        <title>Caerostris darwini draft genome.</title>
        <authorList>
            <person name="Kono N."/>
            <person name="Arakawa K."/>
        </authorList>
    </citation>
    <scope>NUCLEOTIDE SEQUENCE [LARGE SCALE GENOMIC DNA]</scope>
</reference>
<keyword evidence="2" id="KW-1185">Reference proteome</keyword>
<dbReference type="EMBL" id="BPLQ01014608">
    <property type="protein sequence ID" value="GIY81357.1"/>
    <property type="molecule type" value="Genomic_DNA"/>
</dbReference>
<protein>
    <recommendedName>
        <fullName evidence="3">Ycf15</fullName>
    </recommendedName>
</protein>
<evidence type="ECO:0000313" key="1">
    <source>
        <dbReference type="EMBL" id="GIY81357.1"/>
    </source>
</evidence>